<evidence type="ECO:0000259" key="13">
    <source>
        <dbReference type="Pfam" id="PF01433"/>
    </source>
</evidence>
<evidence type="ECO:0000256" key="9">
    <source>
        <dbReference type="ARBA" id="ARBA00022801"/>
    </source>
</evidence>
<dbReference type="InterPro" id="IPR012779">
    <property type="entry name" value="Peptidase_M1_pepN"/>
</dbReference>
<evidence type="ECO:0000259" key="15">
    <source>
        <dbReference type="Pfam" id="PF17432"/>
    </source>
</evidence>
<dbReference type="Pfam" id="PF11940">
    <property type="entry name" value="DUF3458"/>
    <property type="match status" value="1"/>
</dbReference>
<dbReference type="EC" id="3.4.11.2" evidence="4 12"/>
<organism evidence="17 18">
    <name type="scientific">Microbulbifer celer</name>
    <dbReference type="NCBI Taxonomy" id="435905"/>
    <lineage>
        <taxon>Bacteria</taxon>
        <taxon>Pseudomonadati</taxon>
        <taxon>Pseudomonadota</taxon>
        <taxon>Gammaproteobacteria</taxon>
        <taxon>Cellvibrionales</taxon>
        <taxon>Microbulbiferaceae</taxon>
        <taxon>Microbulbifer</taxon>
    </lineage>
</organism>
<evidence type="ECO:0000313" key="18">
    <source>
        <dbReference type="Proteomes" id="UP001597264"/>
    </source>
</evidence>
<evidence type="ECO:0000259" key="16">
    <source>
        <dbReference type="Pfam" id="PF17900"/>
    </source>
</evidence>
<dbReference type="InterPro" id="IPR037144">
    <property type="entry name" value="Peptidase_M1_pepN_C_sf"/>
</dbReference>
<comment type="cofactor">
    <cofactor evidence="2">
        <name>Zn(2+)</name>
        <dbReference type="ChEBI" id="CHEBI:29105"/>
    </cofactor>
</comment>
<feature type="domain" description="Peptidase M1 membrane alanine aminopeptidase" evidence="13">
    <location>
        <begin position="238"/>
        <end position="448"/>
    </location>
</feature>
<comment type="caution">
    <text evidence="17">The sequence shown here is derived from an EMBL/GenBank/DDBJ whole genome shotgun (WGS) entry which is preliminary data.</text>
</comment>
<dbReference type="EMBL" id="JBHTLR010000029">
    <property type="protein sequence ID" value="MFD1218217.1"/>
    <property type="molecule type" value="Genomic_DNA"/>
</dbReference>
<dbReference type="Proteomes" id="UP001597264">
    <property type="component" value="Unassembled WGS sequence"/>
</dbReference>
<evidence type="ECO:0000256" key="1">
    <source>
        <dbReference type="ARBA" id="ARBA00000098"/>
    </source>
</evidence>
<dbReference type="InterPro" id="IPR035414">
    <property type="entry name" value="Peptidase_M1_pepN_Ig-like"/>
</dbReference>
<dbReference type="InterPro" id="IPR042097">
    <property type="entry name" value="Aminopeptidase_N-like_N_sf"/>
</dbReference>
<dbReference type="Gene3D" id="1.10.390.10">
    <property type="entry name" value="Neutral Protease Domain 2"/>
    <property type="match status" value="1"/>
</dbReference>
<evidence type="ECO:0000259" key="14">
    <source>
        <dbReference type="Pfam" id="PF11940"/>
    </source>
</evidence>
<keyword evidence="8" id="KW-0479">Metal-binding</keyword>
<evidence type="ECO:0000256" key="2">
    <source>
        <dbReference type="ARBA" id="ARBA00001947"/>
    </source>
</evidence>
<protein>
    <recommendedName>
        <fullName evidence="5 12">Aminopeptidase N</fullName>
        <ecNumber evidence="4 12">3.4.11.2</ecNumber>
    </recommendedName>
</protein>
<accession>A0ABW3UBH3</accession>
<dbReference type="Gene3D" id="1.25.50.10">
    <property type="entry name" value="Peptidase M1, alanyl aminopeptidase, C-terminal domain"/>
    <property type="match status" value="1"/>
</dbReference>
<dbReference type="CDD" id="cd09600">
    <property type="entry name" value="M1_APN"/>
    <property type="match status" value="1"/>
</dbReference>
<dbReference type="PANTHER" id="PTHR46322:SF1">
    <property type="entry name" value="PUROMYCIN-SENSITIVE AMINOPEPTIDASE"/>
    <property type="match status" value="1"/>
</dbReference>
<dbReference type="InterPro" id="IPR014782">
    <property type="entry name" value="Peptidase_M1_dom"/>
</dbReference>
<evidence type="ECO:0000256" key="12">
    <source>
        <dbReference type="NCBIfam" id="TIGR02414"/>
    </source>
</evidence>
<dbReference type="InterPro" id="IPR027268">
    <property type="entry name" value="Peptidase_M4/M1_CTD_sf"/>
</dbReference>
<evidence type="ECO:0000256" key="5">
    <source>
        <dbReference type="ARBA" id="ARBA00015611"/>
    </source>
</evidence>
<keyword evidence="7" id="KW-0645">Protease</keyword>
<evidence type="ECO:0000256" key="3">
    <source>
        <dbReference type="ARBA" id="ARBA00010136"/>
    </source>
</evidence>
<feature type="domain" description="Peptidase M1 alanyl aminopeptidase C-terminal" evidence="15">
    <location>
        <begin position="557"/>
        <end position="880"/>
    </location>
</feature>
<comment type="catalytic activity">
    <reaction evidence="1">
        <text>Release of an N-terminal amino acid, Xaa-|-Yaa- from a peptide, amide or arylamide. Xaa is preferably Ala, but may be most amino acids including Pro (slow action). When a terminal hydrophobic residue is followed by a prolyl residue, the two may be released as an intact Xaa-Pro dipeptide.</text>
        <dbReference type="EC" id="3.4.11.2"/>
    </reaction>
</comment>
<keyword evidence="10" id="KW-0862">Zinc</keyword>
<evidence type="ECO:0000256" key="4">
    <source>
        <dbReference type="ARBA" id="ARBA00012564"/>
    </source>
</evidence>
<dbReference type="NCBIfam" id="TIGR02414">
    <property type="entry name" value="pepN_proteo"/>
    <property type="match status" value="1"/>
</dbReference>
<comment type="similarity">
    <text evidence="3">Belongs to the peptidase M1 family.</text>
</comment>
<evidence type="ECO:0000256" key="6">
    <source>
        <dbReference type="ARBA" id="ARBA00022438"/>
    </source>
</evidence>
<evidence type="ECO:0000313" key="17">
    <source>
        <dbReference type="EMBL" id="MFD1218217.1"/>
    </source>
</evidence>
<dbReference type="Pfam" id="PF17432">
    <property type="entry name" value="DUF3458_C"/>
    <property type="match status" value="1"/>
</dbReference>
<dbReference type="Gene3D" id="2.60.40.1730">
    <property type="entry name" value="tricorn interacting facor f3 domain"/>
    <property type="match status" value="1"/>
</dbReference>
<dbReference type="GO" id="GO:0016285">
    <property type="term" value="F:alanyl aminopeptidase activity"/>
    <property type="evidence" value="ECO:0007669"/>
    <property type="project" value="UniProtKB-EC"/>
</dbReference>
<keyword evidence="9 17" id="KW-0378">Hydrolase</keyword>
<dbReference type="InterPro" id="IPR024601">
    <property type="entry name" value="Peptidase_M1_pepN_C"/>
</dbReference>
<dbReference type="SUPFAM" id="SSF55486">
    <property type="entry name" value="Metalloproteases ('zincins'), catalytic domain"/>
    <property type="match status" value="1"/>
</dbReference>
<proteinExistence type="inferred from homology"/>
<evidence type="ECO:0000256" key="8">
    <source>
        <dbReference type="ARBA" id="ARBA00022723"/>
    </source>
</evidence>
<name>A0ABW3UBH3_9GAMM</name>
<evidence type="ECO:0000256" key="10">
    <source>
        <dbReference type="ARBA" id="ARBA00022833"/>
    </source>
</evidence>
<dbReference type="InterPro" id="IPR038438">
    <property type="entry name" value="PepN_Ig-like_sf"/>
</dbReference>
<dbReference type="Pfam" id="PF17900">
    <property type="entry name" value="Peptidase_M1_N"/>
    <property type="match status" value="1"/>
</dbReference>
<evidence type="ECO:0000256" key="11">
    <source>
        <dbReference type="ARBA" id="ARBA00023049"/>
    </source>
</evidence>
<sequence>MKEAQARTVYLKDYRAPDYLIDHTDLHFDLEPQATLVKSRLKVRRNPEAINAGEKTLPPLWLDGVDLELLSIAIDGKLLPAQRYHEGEGGLTLDVETPEFELEVHTRIAPEANTSLEGLYLSNGMYCTQCEAEGFRKITYYPDRPDVMSVFTTTIVAPSKYPVLLANGNKVDSGTTEDGRLRVTWEDPFAKPSYLFALVAGDLQYVEDSFTTASGREVKLQLFTEPKNIRKCDHAMISLKHAMRWDEEVYGREYDLDVFMIVAVDHFNMGAMENKGLNIFNSACVLASPETATDGAFQRIESIVAHEYFHNWSGNRVTCRDWFQLSLKEGFTVFRDAEFSADMNSRAVKRIEDVSLLRTAQFSEDAGPMAHPVRPDSYMEISNFYTLTIYEKGAEVVRMIHTLLGPEAFRRGSDLYFERHDGSAVTCEDFICAMEDANNADLRQFRRWYEQAGTPVLTVTDQYDEASATYRLTIAQRTPATPGQTEKPPLHIPVSIGLIGADGRDLPLDDSGKTSTVLNLTEAEQTFTFSNIPHAPLPSLLRGFSAPVKLHYGYSEDQLLFLMQHDSDAFNRWDASRRLAIKALESLQAQYRDGSEMTEPAALIKGLSAVLENAALDPALVAMMLALPSAQELAEECEVVDAGAIIAARKFARNSLANALSAPLLARYQQLDQRKPYRPVADDIAERSLKNTCLGYLCATLDPSSLDLARLQLQRDENMTDVAAALGALVEYAPREEAEKYLGAFYDQWQQDTQVVENWFLLQSGSASFGTLERVRELMQHPAFEITNPNKVRSVISGFASRNFTQFHREDGSGYRFLAEQVSVLDKLNPQIAARLVIPLTHWKKYCDHESARMRAALQGIMDAGELSRDLYEVVSKSLACA</sequence>
<dbReference type="PRINTS" id="PR00756">
    <property type="entry name" value="ALADIPTASE"/>
</dbReference>
<feature type="domain" description="Peptidase M1 alanyl aminopeptidase Ig-like fold" evidence="14">
    <location>
        <begin position="453"/>
        <end position="552"/>
    </location>
</feature>
<reference evidence="18" key="1">
    <citation type="journal article" date="2019" name="Int. J. Syst. Evol. Microbiol.">
        <title>The Global Catalogue of Microorganisms (GCM) 10K type strain sequencing project: providing services to taxonomists for standard genome sequencing and annotation.</title>
        <authorList>
            <consortium name="The Broad Institute Genomics Platform"/>
            <consortium name="The Broad Institute Genome Sequencing Center for Infectious Disease"/>
            <person name="Wu L."/>
            <person name="Ma J."/>
        </authorList>
    </citation>
    <scope>NUCLEOTIDE SEQUENCE [LARGE SCALE GENOMIC DNA]</scope>
    <source>
        <strain evidence="18">CCUG 54356</strain>
    </source>
</reference>
<keyword evidence="6 17" id="KW-0031">Aminopeptidase</keyword>
<keyword evidence="11" id="KW-0482">Metalloprotease</keyword>
<dbReference type="RefSeq" id="WP_230434854.1">
    <property type="nucleotide sequence ID" value="NZ_CP087715.1"/>
</dbReference>
<dbReference type="InterPro" id="IPR001930">
    <property type="entry name" value="Peptidase_M1"/>
</dbReference>
<dbReference type="Gene3D" id="2.60.40.1840">
    <property type="match status" value="1"/>
</dbReference>
<dbReference type="Gene3D" id="3.30.2010.30">
    <property type="match status" value="1"/>
</dbReference>
<dbReference type="PANTHER" id="PTHR46322">
    <property type="entry name" value="PUROMYCIN-SENSITIVE AMINOPEPTIDASE"/>
    <property type="match status" value="1"/>
</dbReference>
<dbReference type="SUPFAM" id="SSF63737">
    <property type="entry name" value="Leukotriene A4 hydrolase N-terminal domain"/>
    <property type="match status" value="1"/>
</dbReference>
<evidence type="ECO:0000256" key="7">
    <source>
        <dbReference type="ARBA" id="ARBA00022670"/>
    </source>
</evidence>
<keyword evidence="18" id="KW-1185">Reference proteome</keyword>
<feature type="domain" description="Aminopeptidase N-like N-terminal" evidence="16">
    <location>
        <begin position="101"/>
        <end position="195"/>
    </location>
</feature>
<dbReference type="Pfam" id="PF01433">
    <property type="entry name" value="Peptidase_M1"/>
    <property type="match status" value="1"/>
</dbReference>
<dbReference type="InterPro" id="IPR045357">
    <property type="entry name" value="Aminopeptidase_N-like_N"/>
</dbReference>
<gene>
    <name evidence="17" type="primary">pepN</name>
    <name evidence="17" type="ORF">ACFQ2X_16570</name>
</gene>